<proteinExistence type="predicted"/>
<dbReference type="InterPro" id="IPR018959">
    <property type="entry name" value="DUF1989"/>
</dbReference>
<dbReference type="GO" id="GO:0004047">
    <property type="term" value="F:aminomethyltransferase activity"/>
    <property type="evidence" value="ECO:0007669"/>
    <property type="project" value="UniProtKB-EC"/>
</dbReference>
<dbReference type="AlphaFoldDB" id="A0A160TZ52"/>
<protein>
    <submittedName>
        <fullName evidence="2">Aminomethyltransferase</fullName>
        <ecNumber evidence="2">2.1.2.10</ecNumber>
    </submittedName>
</protein>
<keyword evidence="2" id="KW-0489">Methyltransferase</keyword>
<dbReference type="EMBL" id="CZRL01000121">
    <property type="protein sequence ID" value="CUS55189.1"/>
    <property type="molecule type" value="Genomic_DNA"/>
</dbReference>
<dbReference type="EC" id="2.1.2.10" evidence="2"/>
<gene>
    <name evidence="2" type="ORF">MGWOODY_XGa2062</name>
</gene>
<evidence type="ECO:0000313" key="2">
    <source>
        <dbReference type="EMBL" id="CUS55189.1"/>
    </source>
</evidence>
<feature type="domain" description="DUF1989" evidence="1">
    <location>
        <begin position="5"/>
        <end position="169"/>
    </location>
</feature>
<reference evidence="2" key="1">
    <citation type="submission" date="2015-10" db="EMBL/GenBank/DDBJ databases">
        <authorList>
            <person name="Gilbert D.G."/>
        </authorList>
    </citation>
    <scope>NUCLEOTIDE SEQUENCE</scope>
</reference>
<sequence>MERSIIPASEGRAHRVPKGARFRITTPKGAQAADFFAYNAETISEWLSPMHTWVLNRSVKPREGQSLISRFRRPMLTFTEDGAGGVHDMMLAACDQFRYEQYGHEGHPPSCAENLHIAMRREGYEIDVVPQPINFFTNTFIDAESALSSPPNTVPPGSYVELEALMDLICVVSSCPFDLAIPDWLINSEGGVTELVVEVKV</sequence>
<evidence type="ECO:0000259" key="1">
    <source>
        <dbReference type="Pfam" id="PF09347"/>
    </source>
</evidence>
<organism evidence="2">
    <name type="scientific">hydrothermal vent metagenome</name>
    <dbReference type="NCBI Taxonomy" id="652676"/>
    <lineage>
        <taxon>unclassified sequences</taxon>
        <taxon>metagenomes</taxon>
        <taxon>ecological metagenomes</taxon>
    </lineage>
</organism>
<dbReference type="Pfam" id="PF09347">
    <property type="entry name" value="DUF1989"/>
    <property type="match status" value="1"/>
</dbReference>
<dbReference type="PANTHER" id="PTHR31527">
    <property type="entry name" value="RE64534P"/>
    <property type="match status" value="1"/>
</dbReference>
<dbReference type="GO" id="GO:0032259">
    <property type="term" value="P:methylation"/>
    <property type="evidence" value="ECO:0007669"/>
    <property type="project" value="UniProtKB-KW"/>
</dbReference>
<dbReference type="PANTHER" id="PTHR31527:SF0">
    <property type="entry name" value="RE64534P"/>
    <property type="match status" value="1"/>
</dbReference>
<accession>A0A160TZ52</accession>
<dbReference type="GO" id="GO:0008168">
    <property type="term" value="F:methyltransferase activity"/>
    <property type="evidence" value="ECO:0007669"/>
    <property type="project" value="UniProtKB-KW"/>
</dbReference>
<name>A0A160TZ52_9ZZZZ</name>
<keyword evidence="2" id="KW-0808">Transferase</keyword>